<gene>
    <name evidence="3" type="ORF">BJX68DRAFT_226526</name>
</gene>
<keyword evidence="4" id="KW-1185">Reference proteome</keyword>
<feature type="region of interest" description="Disordered" evidence="1">
    <location>
        <begin position="201"/>
        <end position="221"/>
    </location>
</feature>
<organism evidence="3 4">
    <name type="scientific">Aspergillus pseudodeflectus</name>
    <dbReference type="NCBI Taxonomy" id="176178"/>
    <lineage>
        <taxon>Eukaryota</taxon>
        <taxon>Fungi</taxon>
        <taxon>Dikarya</taxon>
        <taxon>Ascomycota</taxon>
        <taxon>Pezizomycotina</taxon>
        <taxon>Eurotiomycetes</taxon>
        <taxon>Eurotiomycetidae</taxon>
        <taxon>Eurotiales</taxon>
        <taxon>Aspergillaceae</taxon>
        <taxon>Aspergillus</taxon>
        <taxon>Aspergillus subgen. Nidulantes</taxon>
    </lineage>
</organism>
<dbReference type="EMBL" id="JBFXLR010000003">
    <property type="protein sequence ID" value="KAL2859580.1"/>
    <property type="molecule type" value="Genomic_DNA"/>
</dbReference>
<keyword evidence="2" id="KW-0732">Signal</keyword>
<dbReference type="SUPFAM" id="SSF53927">
    <property type="entry name" value="Cytidine deaminase-like"/>
    <property type="match status" value="1"/>
</dbReference>
<evidence type="ECO:0000313" key="4">
    <source>
        <dbReference type="Proteomes" id="UP001610444"/>
    </source>
</evidence>
<sequence length="254" mass="28080">MRIPTILTIFATLTVQTASHDVRSNHILQTSLQNPHHAQTPHLKSTNDDREIPLATRIHWMRQTFHALNASGSPCPPYPFAAVIVNHTNTNPNTNPSSDNGSGNDITNASSALGELICTGVNQSRQMGNMVLHGEISAILNCTSILQDPVGKYKLSPAETVEAFEDLSLYTNAESCPMVSVPTLDKLLSPFLLKEITAANNSESSARPPSGGMGSRSTYTERRSPDWLNMDSCKLRFRRGRFLRRRRGCRRVRL</sequence>
<dbReference type="InterPro" id="IPR016193">
    <property type="entry name" value="Cytidine_deaminase-like"/>
</dbReference>
<name>A0ABR4L4X2_9EURO</name>
<evidence type="ECO:0000313" key="3">
    <source>
        <dbReference type="EMBL" id="KAL2859580.1"/>
    </source>
</evidence>
<proteinExistence type="predicted"/>
<evidence type="ECO:0000256" key="1">
    <source>
        <dbReference type="SAM" id="MobiDB-lite"/>
    </source>
</evidence>
<feature type="chain" id="PRO_5045555361" evidence="2">
    <location>
        <begin position="20"/>
        <end position="254"/>
    </location>
</feature>
<protein>
    <submittedName>
        <fullName evidence="3">Uncharacterized protein</fullName>
    </submittedName>
</protein>
<accession>A0ABR4L4X2</accession>
<feature type="signal peptide" evidence="2">
    <location>
        <begin position="1"/>
        <end position="19"/>
    </location>
</feature>
<dbReference type="Gene3D" id="3.40.140.10">
    <property type="entry name" value="Cytidine Deaminase, domain 2"/>
    <property type="match status" value="1"/>
</dbReference>
<reference evidence="3 4" key="1">
    <citation type="submission" date="2024-07" db="EMBL/GenBank/DDBJ databases">
        <title>Section-level genome sequencing and comparative genomics of Aspergillus sections Usti and Cavernicolus.</title>
        <authorList>
            <consortium name="Lawrence Berkeley National Laboratory"/>
            <person name="Nybo J.L."/>
            <person name="Vesth T.C."/>
            <person name="Theobald S."/>
            <person name="Frisvad J.C."/>
            <person name="Larsen T.O."/>
            <person name="Kjaerboelling I."/>
            <person name="Rothschild-Mancinelli K."/>
            <person name="Lyhne E.K."/>
            <person name="Kogle M.E."/>
            <person name="Barry K."/>
            <person name="Clum A."/>
            <person name="Na H."/>
            <person name="Ledsgaard L."/>
            <person name="Lin J."/>
            <person name="Lipzen A."/>
            <person name="Kuo A."/>
            <person name="Riley R."/>
            <person name="Mondo S."/>
            <person name="LaButti K."/>
            <person name="Haridas S."/>
            <person name="Pangalinan J."/>
            <person name="Salamov A.A."/>
            <person name="Simmons B.A."/>
            <person name="Magnuson J.K."/>
            <person name="Chen J."/>
            <person name="Drula E."/>
            <person name="Henrissat B."/>
            <person name="Wiebenga A."/>
            <person name="Lubbers R.J."/>
            <person name="Gomes A.C."/>
            <person name="Macurrencykelacurrency M.R."/>
            <person name="Stajich J."/>
            <person name="Grigoriev I.V."/>
            <person name="Mortensen U.H."/>
            <person name="De vries R.P."/>
            <person name="Baker S.E."/>
            <person name="Andersen M.R."/>
        </authorList>
    </citation>
    <scope>NUCLEOTIDE SEQUENCE [LARGE SCALE GENOMIC DNA]</scope>
    <source>
        <strain evidence="3 4">CBS 756.74</strain>
    </source>
</reference>
<dbReference type="Proteomes" id="UP001610444">
    <property type="component" value="Unassembled WGS sequence"/>
</dbReference>
<dbReference type="GeneID" id="98153685"/>
<feature type="region of interest" description="Disordered" evidence="1">
    <location>
        <begin position="30"/>
        <end position="49"/>
    </location>
</feature>
<comment type="caution">
    <text evidence="3">The sequence shown here is derived from an EMBL/GenBank/DDBJ whole genome shotgun (WGS) entry which is preliminary data.</text>
</comment>
<evidence type="ECO:0000256" key="2">
    <source>
        <dbReference type="SAM" id="SignalP"/>
    </source>
</evidence>
<dbReference type="RefSeq" id="XP_070904514.1">
    <property type="nucleotide sequence ID" value="XM_071038521.1"/>
</dbReference>